<evidence type="ECO:0000313" key="1">
    <source>
        <dbReference type="EMBL" id="MBW81447.1"/>
    </source>
</evidence>
<dbReference type="AlphaFoldDB" id="A0A2P2IJS8"/>
<proteinExistence type="predicted"/>
<dbReference type="EMBL" id="GGEC01000964">
    <property type="protein sequence ID" value="MBW81447.1"/>
    <property type="molecule type" value="Transcribed_RNA"/>
</dbReference>
<protein>
    <submittedName>
        <fullName evidence="1">Uncharacterized protein</fullName>
    </submittedName>
</protein>
<name>A0A2P2IJS8_RHIMU</name>
<reference evidence="1" key="1">
    <citation type="submission" date="2018-02" db="EMBL/GenBank/DDBJ databases">
        <title>Rhizophora mucronata_Transcriptome.</title>
        <authorList>
            <person name="Meera S.P."/>
            <person name="Sreeshan A."/>
            <person name="Augustine A."/>
        </authorList>
    </citation>
    <scope>NUCLEOTIDE SEQUENCE</scope>
    <source>
        <tissue evidence="1">Leaf</tissue>
    </source>
</reference>
<organism evidence="1">
    <name type="scientific">Rhizophora mucronata</name>
    <name type="common">Asiatic mangrove</name>
    <dbReference type="NCBI Taxonomy" id="61149"/>
    <lineage>
        <taxon>Eukaryota</taxon>
        <taxon>Viridiplantae</taxon>
        <taxon>Streptophyta</taxon>
        <taxon>Embryophyta</taxon>
        <taxon>Tracheophyta</taxon>
        <taxon>Spermatophyta</taxon>
        <taxon>Magnoliopsida</taxon>
        <taxon>eudicotyledons</taxon>
        <taxon>Gunneridae</taxon>
        <taxon>Pentapetalae</taxon>
        <taxon>rosids</taxon>
        <taxon>fabids</taxon>
        <taxon>Malpighiales</taxon>
        <taxon>Rhizophoraceae</taxon>
        <taxon>Rhizophora</taxon>
    </lineage>
</organism>
<accession>A0A2P2IJS8</accession>
<sequence>MGCNKASSPGNQDVFWCIRSHDEDLSFN</sequence>